<keyword evidence="2 10" id="KW-0378">Hydrolase</keyword>
<accession>A0A846QR00</accession>
<comment type="catalytic activity">
    <reaction evidence="6">
        <text>Couples ATP hydrolysis with the unwinding of duplex DNA by translocating in the 3'-5' direction.</text>
        <dbReference type="EC" id="5.6.2.4"/>
    </reaction>
</comment>
<keyword evidence="13" id="KW-0540">Nuclease</keyword>
<dbReference type="InterPro" id="IPR014016">
    <property type="entry name" value="UvrD-like_ATP-bd"/>
</dbReference>
<dbReference type="GO" id="GO:0005524">
    <property type="term" value="F:ATP binding"/>
    <property type="evidence" value="ECO:0007669"/>
    <property type="project" value="UniProtKB-UniRule"/>
</dbReference>
<gene>
    <name evidence="13" type="ORF">GGQ74_003112</name>
</gene>
<evidence type="ECO:0000256" key="10">
    <source>
        <dbReference type="PROSITE-ProRule" id="PRU00560"/>
    </source>
</evidence>
<dbReference type="GO" id="GO:0003677">
    <property type="term" value="F:DNA binding"/>
    <property type="evidence" value="ECO:0007669"/>
    <property type="project" value="InterPro"/>
</dbReference>
<keyword evidence="13" id="KW-0269">Exonuclease</keyword>
<name>A0A846QR00_9BACT</name>
<dbReference type="GO" id="GO:0004527">
    <property type="term" value="F:exonuclease activity"/>
    <property type="evidence" value="ECO:0007669"/>
    <property type="project" value="UniProtKB-KW"/>
</dbReference>
<evidence type="ECO:0000256" key="4">
    <source>
        <dbReference type="ARBA" id="ARBA00022840"/>
    </source>
</evidence>
<protein>
    <recommendedName>
        <fullName evidence="7">DNA 3'-5' helicase</fullName>
        <ecNumber evidence="7">5.6.2.4</ecNumber>
    </recommendedName>
    <alternativeName>
        <fullName evidence="8">DNA 3'-5' helicase II</fullName>
    </alternativeName>
</protein>
<evidence type="ECO:0000256" key="7">
    <source>
        <dbReference type="ARBA" id="ARBA00034808"/>
    </source>
</evidence>
<dbReference type="Pfam" id="PF13361">
    <property type="entry name" value="UvrD_C"/>
    <property type="match status" value="1"/>
</dbReference>
<dbReference type="InterPro" id="IPR000212">
    <property type="entry name" value="DNA_helicase_UvrD/REP"/>
</dbReference>
<dbReference type="GO" id="GO:0000725">
    <property type="term" value="P:recombinational repair"/>
    <property type="evidence" value="ECO:0007669"/>
    <property type="project" value="TreeGrafter"/>
</dbReference>
<keyword evidence="5" id="KW-0413">Isomerase</keyword>
<evidence type="ECO:0000256" key="2">
    <source>
        <dbReference type="ARBA" id="ARBA00022801"/>
    </source>
</evidence>
<evidence type="ECO:0000259" key="12">
    <source>
        <dbReference type="PROSITE" id="PS51217"/>
    </source>
</evidence>
<dbReference type="PROSITE" id="PS51198">
    <property type="entry name" value="UVRD_HELICASE_ATP_BIND"/>
    <property type="match status" value="1"/>
</dbReference>
<sequence length="1088" mass="120907">MLEQVKASAGSGKTFELTTRFLRLLRGATDGLPAACGAVPGGGYGWSEIMAVTFTNKAAAEMKERVVSSLKARALGSTGGPAGEWDRAEAALWLSRILRHYQQLNIRTIDSLLNTFMRIFALEIGVAPDFDVVFDVGELYDELFDQLTASAEQGGEDEQRMLTRALDAMLLMEHKPGFNLCAAFRERLLAVLRFRLEHDDDFETDPARLHEAVTDLCDAFRNAARDMRDIIAAGGIDAASNFMKFLDKCVDHDGFGKVPESAYMGKTSLCDCVKKSGLAAVTDEAENAFDTLVRAWLAYSTGRPILQRARDLAAFIPLADTLIAGMHRIERDKGVLLHGRSPSLALGLLDHGTGVPDAYCRMGTRLMHMLIDEFQDTGRDQWQALHPLASECIAKGGGVFFVGDVKQAIYGWRGGDARLFDEVPEDPELSAMTDTLRNTLPCNWRSREEIIAFNNAVFERLATPTTATAVASAMLGDAPSYEVESFGNALVDAFDGAAQDIPPHRQGSGGYVHLQLVRGELKEDLYDNVRERLRVLFTEDILRRRPCGDAAVLVRSNAEAAEVSRWLIDWGIPVITENSLSLAEHPLIRQLAALMTFLDYPFDDLALWEFVSGEEIFLRHTDLSRDAMVDWLVGCDRGPLFPRLREAFPEAWERHISPFQQQAGLMSPYDMVREVCRHYRVIERNPQDELFVRRFMEVVHAAEESGRQSLSAFLEYWRESGGEEKVPLPESIDAVRVMTIHQSKGLEFPVCIIPFHHWASDPSRDLAVLEQGAVRLLVPMCKELGGQYWQRCAELMQEQLNLLYVAWTRPVAELHCLITSTKHYDRYPFVRGLDTLLHTEDWKPGEDGLPHREFGTRPAVPDAVELPAHAAELPAPDEAPAMATVAEPSVDADADEAALPMGWLPRLKIHRHFSKDLTREDMLAGRVWDERARGTLMHTTLDRLRLTGDTQADLRRAAAGAVAAHADILPVGDEVRAAIADEATDILAWAMSVPGFATWKATGSPECPILDAEGNEHRPDLLVSGPDGTLVVEYKTGAQKPEHIEQVRRYLRLVAAMDGLPAPHRGIILYLDRRTTLPVAPTHHGDAL</sequence>
<evidence type="ECO:0000256" key="6">
    <source>
        <dbReference type="ARBA" id="ARBA00034617"/>
    </source>
</evidence>
<organism evidence="13 14">
    <name type="scientific">Desulfobaculum xiamenense</name>
    <dbReference type="NCBI Taxonomy" id="995050"/>
    <lineage>
        <taxon>Bacteria</taxon>
        <taxon>Pseudomonadati</taxon>
        <taxon>Thermodesulfobacteriota</taxon>
        <taxon>Desulfovibrionia</taxon>
        <taxon>Desulfovibrionales</taxon>
        <taxon>Desulfovibrionaceae</taxon>
        <taxon>Desulfobaculum</taxon>
    </lineage>
</organism>
<evidence type="ECO:0000256" key="9">
    <source>
        <dbReference type="ARBA" id="ARBA00048988"/>
    </source>
</evidence>
<dbReference type="PANTHER" id="PTHR11070:SF2">
    <property type="entry name" value="ATP-DEPENDENT DNA HELICASE SRS2"/>
    <property type="match status" value="1"/>
</dbReference>
<dbReference type="SUPFAM" id="SSF52540">
    <property type="entry name" value="P-loop containing nucleoside triphosphate hydrolases"/>
    <property type="match status" value="1"/>
</dbReference>
<reference evidence="13 14" key="1">
    <citation type="submission" date="2020-03" db="EMBL/GenBank/DDBJ databases">
        <title>Genomic Encyclopedia of Type Strains, Phase IV (KMG-IV): sequencing the most valuable type-strain genomes for metagenomic binning, comparative biology and taxonomic classification.</title>
        <authorList>
            <person name="Goeker M."/>
        </authorList>
    </citation>
    <scope>NUCLEOTIDE SEQUENCE [LARGE SCALE GENOMIC DNA]</scope>
    <source>
        <strain evidence="13 14">DSM 24233</strain>
    </source>
</reference>
<comment type="caution">
    <text evidence="13">The sequence shown here is derived from an EMBL/GenBank/DDBJ whole genome shotgun (WGS) entry which is preliminary data.</text>
</comment>
<dbReference type="Pfam" id="PF00580">
    <property type="entry name" value="UvrD-helicase"/>
    <property type="match status" value="2"/>
</dbReference>
<dbReference type="InterPro" id="IPR027417">
    <property type="entry name" value="P-loop_NTPase"/>
</dbReference>
<dbReference type="Gene3D" id="3.40.50.300">
    <property type="entry name" value="P-loop containing nucleotide triphosphate hydrolases"/>
    <property type="match status" value="4"/>
</dbReference>
<evidence type="ECO:0000313" key="14">
    <source>
        <dbReference type="Proteomes" id="UP000580856"/>
    </source>
</evidence>
<dbReference type="GO" id="GO:0005829">
    <property type="term" value="C:cytosol"/>
    <property type="evidence" value="ECO:0007669"/>
    <property type="project" value="TreeGrafter"/>
</dbReference>
<evidence type="ECO:0000256" key="3">
    <source>
        <dbReference type="ARBA" id="ARBA00022806"/>
    </source>
</evidence>
<proteinExistence type="predicted"/>
<feature type="binding site" evidence="10">
    <location>
        <begin position="7"/>
        <end position="14"/>
    </location>
    <ligand>
        <name>ATP</name>
        <dbReference type="ChEBI" id="CHEBI:30616"/>
    </ligand>
</feature>
<dbReference type="PROSITE" id="PS51217">
    <property type="entry name" value="UVRD_HELICASE_CTER"/>
    <property type="match status" value="1"/>
</dbReference>
<dbReference type="RefSeq" id="WP_167942499.1">
    <property type="nucleotide sequence ID" value="NZ_JAATJA010000005.1"/>
</dbReference>
<feature type="domain" description="UvrD-like helicase ATP-binding" evidence="11">
    <location>
        <begin position="1"/>
        <end position="447"/>
    </location>
</feature>
<dbReference type="EC" id="5.6.2.4" evidence="7"/>
<evidence type="ECO:0000256" key="8">
    <source>
        <dbReference type="ARBA" id="ARBA00034923"/>
    </source>
</evidence>
<evidence type="ECO:0000259" key="11">
    <source>
        <dbReference type="PROSITE" id="PS51198"/>
    </source>
</evidence>
<evidence type="ECO:0000313" key="13">
    <source>
        <dbReference type="EMBL" id="NJB69410.1"/>
    </source>
</evidence>
<feature type="domain" description="UvrD-like helicase C-terminal" evidence="12">
    <location>
        <begin position="481"/>
        <end position="745"/>
    </location>
</feature>
<dbReference type="GO" id="GO:0043138">
    <property type="term" value="F:3'-5' DNA helicase activity"/>
    <property type="evidence" value="ECO:0007669"/>
    <property type="project" value="UniProtKB-EC"/>
</dbReference>
<dbReference type="PANTHER" id="PTHR11070">
    <property type="entry name" value="UVRD / RECB / PCRA DNA HELICASE FAMILY MEMBER"/>
    <property type="match status" value="1"/>
</dbReference>
<keyword evidence="4 10" id="KW-0067">ATP-binding</keyword>
<dbReference type="InterPro" id="IPR014017">
    <property type="entry name" value="DNA_helicase_UvrD-like_C"/>
</dbReference>
<dbReference type="EMBL" id="JAATJA010000005">
    <property type="protein sequence ID" value="NJB69410.1"/>
    <property type="molecule type" value="Genomic_DNA"/>
</dbReference>
<keyword evidence="1 10" id="KW-0547">Nucleotide-binding</keyword>
<dbReference type="AlphaFoldDB" id="A0A846QR00"/>
<evidence type="ECO:0000256" key="5">
    <source>
        <dbReference type="ARBA" id="ARBA00023235"/>
    </source>
</evidence>
<keyword evidence="3 10" id="KW-0347">Helicase</keyword>
<evidence type="ECO:0000256" key="1">
    <source>
        <dbReference type="ARBA" id="ARBA00022741"/>
    </source>
</evidence>
<keyword evidence="14" id="KW-1185">Reference proteome</keyword>
<comment type="catalytic activity">
    <reaction evidence="9">
        <text>ATP + H2O = ADP + phosphate + H(+)</text>
        <dbReference type="Rhea" id="RHEA:13065"/>
        <dbReference type="ChEBI" id="CHEBI:15377"/>
        <dbReference type="ChEBI" id="CHEBI:15378"/>
        <dbReference type="ChEBI" id="CHEBI:30616"/>
        <dbReference type="ChEBI" id="CHEBI:43474"/>
        <dbReference type="ChEBI" id="CHEBI:456216"/>
        <dbReference type="EC" id="5.6.2.4"/>
    </reaction>
</comment>
<dbReference type="Proteomes" id="UP000580856">
    <property type="component" value="Unassembled WGS sequence"/>
</dbReference>